<dbReference type="EC" id="3.1.3.-" evidence="13"/>
<dbReference type="GO" id="GO:0032259">
    <property type="term" value="P:methylation"/>
    <property type="evidence" value="ECO:0007669"/>
    <property type="project" value="UniProtKB-KW"/>
</dbReference>
<dbReference type="Gene3D" id="3.40.50.10880">
    <property type="entry name" value="Uncharacterised protein PF01937, DUF89, domain 3"/>
    <property type="match status" value="1"/>
</dbReference>
<comment type="catalytic activity">
    <reaction evidence="2 13">
        <text>beta-D-fructose 1-phosphate + H2O = D-fructose + phosphate</text>
        <dbReference type="Rhea" id="RHEA:35603"/>
        <dbReference type="ChEBI" id="CHEBI:15377"/>
        <dbReference type="ChEBI" id="CHEBI:37721"/>
        <dbReference type="ChEBI" id="CHEBI:43474"/>
        <dbReference type="ChEBI" id="CHEBI:138881"/>
    </reaction>
</comment>
<evidence type="ECO:0000256" key="13">
    <source>
        <dbReference type="RuleBase" id="RU367030"/>
    </source>
</evidence>
<evidence type="ECO:0000259" key="14">
    <source>
        <dbReference type="Pfam" id="PF01937"/>
    </source>
</evidence>
<comment type="function">
    <text evidence="11 13">Metal-dependent phosphatase that shows phosphatase activity against several substrates, including fructose-1-phosphate and fructose-6-phosphate. Its preference for fructose-1-phosphate, a strong glycating agent that causes DNA damage rather than a canonical yeast metabolite, suggests a damage-control function in hexose phosphate metabolism. Has also been shown to have O-methyltransferase activity that methylates glutamate residues of target proteins to form gamma-glutamyl methyl ester residues. Possibly methylates PCNA, suggesting it is involved in the DNA damage response.</text>
</comment>
<accession>A0A2G9S2Q0</accession>
<proteinExistence type="inferred from homology"/>
<dbReference type="FunFam" id="1.20.930.60:FF:000001">
    <property type="entry name" value="protein-glutamate O-methyltransferase isoform X1"/>
    <property type="match status" value="1"/>
</dbReference>
<comment type="domain">
    <text evidence="13">Subfamily III proteins have a conserved RTxK motif about 40-50 residues from the C-terminus; the threonine may be replaced by serine or cysteine.</text>
</comment>
<evidence type="ECO:0000256" key="6">
    <source>
        <dbReference type="ARBA" id="ARBA00022679"/>
    </source>
</evidence>
<evidence type="ECO:0000256" key="10">
    <source>
        <dbReference type="ARBA" id="ARBA00023211"/>
    </source>
</evidence>
<dbReference type="Proteomes" id="UP000228934">
    <property type="component" value="Unassembled WGS sequence"/>
</dbReference>
<dbReference type="SUPFAM" id="SSF111321">
    <property type="entry name" value="AF1104-like"/>
    <property type="match status" value="1"/>
</dbReference>
<dbReference type="GO" id="GO:0008983">
    <property type="term" value="F:protein-glutamate O-methyltransferase activity"/>
    <property type="evidence" value="ECO:0007669"/>
    <property type="project" value="RHEA"/>
</dbReference>
<dbReference type="PANTHER" id="PTHR12260:SF6">
    <property type="entry name" value="DAMAGE-CONTROL PHOSPHATASE ARMT1"/>
    <property type="match status" value="1"/>
</dbReference>
<comment type="catalytic activity">
    <reaction evidence="12 13">
        <text>beta-D-fructose 6-phosphate = dihydroxyacetone + D-glyceraldehyde 3-phosphate</text>
        <dbReference type="Rhea" id="RHEA:28002"/>
        <dbReference type="ChEBI" id="CHEBI:16016"/>
        <dbReference type="ChEBI" id="CHEBI:57634"/>
        <dbReference type="ChEBI" id="CHEBI:59776"/>
    </reaction>
</comment>
<dbReference type="AlphaFoldDB" id="A0A2G9S2Q0"/>
<dbReference type="GO" id="GO:0046872">
    <property type="term" value="F:metal ion binding"/>
    <property type="evidence" value="ECO:0007669"/>
    <property type="project" value="UniProtKB-UniRule"/>
</dbReference>
<name>A0A2G9S2Q0_AQUCT</name>
<keyword evidence="4" id="KW-0533">Nickel</keyword>
<dbReference type="InterPro" id="IPR039763">
    <property type="entry name" value="ARMT1"/>
</dbReference>
<protein>
    <recommendedName>
        <fullName evidence="13">Sugar phosphate phosphatase</fullName>
        <ecNumber evidence="13">2.1.1.-</ecNumber>
        <ecNumber evidence="13">3.1.3.-</ecNumber>
    </recommendedName>
</protein>
<evidence type="ECO:0000313" key="15">
    <source>
        <dbReference type="EMBL" id="PIO33723.1"/>
    </source>
</evidence>
<dbReference type="GO" id="GO:0097023">
    <property type="term" value="F:fructose 6-phosphate aldolase activity"/>
    <property type="evidence" value="ECO:0007669"/>
    <property type="project" value="RHEA"/>
</dbReference>
<organism evidence="15 16">
    <name type="scientific">Aquarana catesbeiana</name>
    <name type="common">American bullfrog</name>
    <name type="synonym">Rana catesbeiana</name>
    <dbReference type="NCBI Taxonomy" id="8400"/>
    <lineage>
        <taxon>Eukaryota</taxon>
        <taxon>Metazoa</taxon>
        <taxon>Chordata</taxon>
        <taxon>Craniata</taxon>
        <taxon>Vertebrata</taxon>
        <taxon>Euteleostomi</taxon>
        <taxon>Amphibia</taxon>
        <taxon>Batrachia</taxon>
        <taxon>Anura</taxon>
        <taxon>Neobatrachia</taxon>
        <taxon>Ranoidea</taxon>
        <taxon>Ranidae</taxon>
        <taxon>Aquarana</taxon>
    </lineage>
</organism>
<evidence type="ECO:0000256" key="1">
    <source>
        <dbReference type="ARBA" id="ARBA00000807"/>
    </source>
</evidence>
<dbReference type="EC" id="2.1.1.-" evidence="13"/>
<evidence type="ECO:0000256" key="5">
    <source>
        <dbReference type="ARBA" id="ARBA00022603"/>
    </source>
</evidence>
<evidence type="ECO:0000256" key="9">
    <source>
        <dbReference type="ARBA" id="ARBA00022801"/>
    </source>
</evidence>
<dbReference type="GO" id="GO:0005634">
    <property type="term" value="C:nucleus"/>
    <property type="evidence" value="ECO:0007669"/>
    <property type="project" value="TreeGrafter"/>
</dbReference>
<evidence type="ECO:0000256" key="11">
    <source>
        <dbReference type="ARBA" id="ARBA00045980"/>
    </source>
</evidence>
<dbReference type="OrthoDB" id="541375at2759"/>
<keyword evidence="5 13" id="KW-0489">Methyltransferase</keyword>
<evidence type="ECO:0000256" key="7">
    <source>
        <dbReference type="ARBA" id="ARBA00022691"/>
    </source>
</evidence>
<dbReference type="InterPro" id="IPR036075">
    <property type="entry name" value="ARMT-1-like_metal-bd_sf"/>
</dbReference>
<sequence>MRSERCRKRPSQVYCVLGSARSSAIGRSVLSIIGAGSFAYYTVKDRLPQILTKVIDTIHRNKKKFFEEYGKEGVEAEKKAISIFSKLRNEMQTNKPILPLTDNCQDTDIWNQYLDYQKTLLGNGEDPSWFRSPWLYVECYLYRRIQEGMSFSPPISEYDVFRDVKNESFFQSQQAMMALCTHLQELKKTIASLSKEQRQEEFYRLLQVSLWGNKCDLSISGGQDNSQKSSILASLESLKSFILVNNMDSLWNTLTKGKDVGSENALKTRVDIVLDNAGFELVTDFILADAILFFNLATEVHFHGKCIPWFVSDTTKHDFDWTIQQFLAVNHKWMSKCGQTWKENLKKGSWVYHENLFWTLPHEFWSMEKIAPDLYTELKKSDLIFFKGDLNYRKLTGDRKWDFTVPFSQALKTFHPAPLCSIRTLKADIQVGLQAGIGERLSASDANWMVSGKYGVIQFS</sequence>
<dbReference type="PANTHER" id="PTHR12260">
    <property type="entry name" value="DAMAGE-CONTROL PHOSPHATASE ARMT1"/>
    <property type="match status" value="1"/>
</dbReference>
<dbReference type="Gene3D" id="1.20.930.60">
    <property type="match status" value="1"/>
</dbReference>
<keyword evidence="16" id="KW-1185">Reference proteome</keyword>
<feature type="domain" description="Damage-control phosphatase ARMT1-like metal-binding" evidence="14">
    <location>
        <begin position="42"/>
        <end position="440"/>
    </location>
</feature>
<keyword evidence="6" id="KW-0808">Transferase</keyword>
<dbReference type="InterPro" id="IPR002791">
    <property type="entry name" value="ARMT1-like_metal-bd"/>
</dbReference>
<evidence type="ECO:0000256" key="12">
    <source>
        <dbReference type="ARBA" id="ARBA00048809"/>
    </source>
</evidence>
<evidence type="ECO:0000256" key="4">
    <source>
        <dbReference type="ARBA" id="ARBA00022596"/>
    </source>
</evidence>
<reference evidence="16" key="1">
    <citation type="journal article" date="2017" name="Nat. Commun.">
        <title>The North American bullfrog draft genome provides insight into hormonal regulation of long noncoding RNA.</title>
        <authorList>
            <person name="Hammond S.A."/>
            <person name="Warren R.L."/>
            <person name="Vandervalk B.P."/>
            <person name="Kucuk E."/>
            <person name="Khan H."/>
            <person name="Gibb E.A."/>
            <person name="Pandoh P."/>
            <person name="Kirk H."/>
            <person name="Zhao Y."/>
            <person name="Jones M."/>
            <person name="Mungall A.J."/>
            <person name="Coope R."/>
            <person name="Pleasance S."/>
            <person name="Moore R.A."/>
            <person name="Holt R.A."/>
            <person name="Round J.M."/>
            <person name="Ohora S."/>
            <person name="Walle B.V."/>
            <person name="Veldhoen N."/>
            <person name="Helbing C.C."/>
            <person name="Birol I."/>
        </authorList>
    </citation>
    <scope>NUCLEOTIDE SEQUENCE [LARGE SCALE GENOMIC DNA]</scope>
</reference>
<dbReference type="Pfam" id="PF01937">
    <property type="entry name" value="ARMT1-like_dom"/>
    <property type="match status" value="1"/>
</dbReference>
<evidence type="ECO:0000256" key="8">
    <source>
        <dbReference type="ARBA" id="ARBA00022723"/>
    </source>
</evidence>
<evidence type="ECO:0000256" key="2">
    <source>
        <dbReference type="ARBA" id="ARBA00001326"/>
    </source>
</evidence>
<dbReference type="GO" id="GO:0103026">
    <property type="term" value="F:fructose-1-phosphatase activity"/>
    <property type="evidence" value="ECO:0007669"/>
    <property type="project" value="RHEA"/>
</dbReference>
<evidence type="ECO:0000256" key="3">
    <source>
        <dbReference type="ARBA" id="ARBA00009519"/>
    </source>
</evidence>
<dbReference type="FunFam" id="3.40.50.10880:FF:000002">
    <property type="entry name" value="Acidic residue methyltransferase 1"/>
    <property type="match status" value="1"/>
</dbReference>
<comment type="similarity">
    <text evidence="3 13">Belongs to the damage-control phosphatase family. Sugar phosphate phosphatase III subfamily.</text>
</comment>
<keyword evidence="7" id="KW-0949">S-adenosyl-L-methionine</keyword>
<comment type="cofactor">
    <cofactor evidence="13">
        <name>Mn(2+)</name>
        <dbReference type="ChEBI" id="CHEBI:29035"/>
    </cofactor>
    <cofactor evidence="13">
        <name>Ni(2+)</name>
        <dbReference type="ChEBI" id="CHEBI:49786"/>
    </cofactor>
</comment>
<dbReference type="GO" id="GO:0006974">
    <property type="term" value="P:DNA damage response"/>
    <property type="evidence" value="ECO:0007669"/>
    <property type="project" value="TreeGrafter"/>
</dbReference>
<keyword evidence="8 13" id="KW-0479">Metal-binding</keyword>
<keyword evidence="9 13" id="KW-0378">Hydrolase</keyword>
<dbReference type="EMBL" id="KV927792">
    <property type="protein sequence ID" value="PIO33723.1"/>
    <property type="molecule type" value="Genomic_DNA"/>
</dbReference>
<evidence type="ECO:0000313" key="16">
    <source>
        <dbReference type="Proteomes" id="UP000228934"/>
    </source>
</evidence>
<comment type="catalytic activity">
    <reaction evidence="1 13">
        <text>L-glutamyl-[protein] + S-adenosyl-L-methionine = [protein]-L-glutamate 5-O-methyl ester + S-adenosyl-L-homocysteine</text>
        <dbReference type="Rhea" id="RHEA:24452"/>
        <dbReference type="Rhea" id="RHEA-COMP:10208"/>
        <dbReference type="Rhea" id="RHEA-COMP:10311"/>
        <dbReference type="ChEBI" id="CHEBI:29973"/>
        <dbReference type="ChEBI" id="CHEBI:57856"/>
        <dbReference type="ChEBI" id="CHEBI:59789"/>
        <dbReference type="ChEBI" id="CHEBI:82795"/>
    </reaction>
</comment>
<keyword evidence="10 13" id="KW-0464">Manganese</keyword>
<gene>
    <name evidence="15" type="ORF">AB205_0087170</name>
</gene>